<keyword evidence="1" id="KW-1133">Transmembrane helix</keyword>
<reference evidence="2" key="1">
    <citation type="journal article" date="2023" name="G3 (Bethesda)">
        <title>Whole genome assembly and annotation of the endangered Caribbean coral Acropora cervicornis.</title>
        <authorList>
            <person name="Selwyn J.D."/>
            <person name="Vollmer S.V."/>
        </authorList>
    </citation>
    <scope>NUCLEOTIDE SEQUENCE</scope>
    <source>
        <strain evidence="2">K2</strain>
    </source>
</reference>
<evidence type="ECO:0000313" key="3">
    <source>
        <dbReference type="Proteomes" id="UP001249851"/>
    </source>
</evidence>
<dbReference type="AlphaFoldDB" id="A0AAD9PT87"/>
<keyword evidence="1" id="KW-0472">Membrane</keyword>
<accession>A0AAD9PT87</accession>
<protein>
    <submittedName>
        <fullName evidence="2">Uncharacterized protein</fullName>
    </submittedName>
</protein>
<comment type="caution">
    <text evidence="2">The sequence shown here is derived from an EMBL/GenBank/DDBJ whole genome shotgun (WGS) entry which is preliminary data.</text>
</comment>
<reference evidence="2" key="2">
    <citation type="journal article" date="2023" name="Science">
        <title>Genomic signatures of disease resistance in endangered staghorn corals.</title>
        <authorList>
            <person name="Vollmer S.V."/>
            <person name="Selwyn J.D."/>
            <person name="Despard B.A."/>
            <person name="Roesel C.L."/>
        </authorList>
    </citation>
    <scope>NUCLEOTIDE SEQUENCE</scope>
    <source>
        <strain evidence="2">K2</strain>
    </source>
</reference>
<name>A0AAD9PT87_ACRCE</name>
<evidence type="ECO:0000256" key="1">
    <source>
        <dbReference type="SAM" id="Phobius"/>
    </source>
</evidence>
<gene>
    <name evidence="2" type="ORF">P5673_031585</name>
</gene>
<sequence>MAFDGSISWFQEKGFSHVPKRPGGLKPEFNVSEDKASTYLVCSDTEGRSPGYFVSIFPLMSSGKSPSFVISVQISCNILEAALWTQQLSPTLWLLFLLLYLCEILVLVIYLSEWEFHWKVSTWFV</sequence>
<keyword evidence="1" id="KW-0812">Transmembrane</keyword>
<feature type="transmembrane region" description="Helical" evidence="1">
    <location>
        <begin position="92"/>
        <end position="111"/>
    </location>
</feature>
<dbReference type="EMBL" id="JARQWQ010000151">
    <property type="protein sequence ID" value="KAK2548260.1"/>
    <property type="molecule type" value="Genomic_DNA"/>
</dbReference>
<organism evidence="2 3">
    <name type="scientific">Acropora cervicornis</name>
    <name type="common">Staghorn coral</name>
    <dbReference type="NCBI Taxonomy" id="6130"/>
    <lineage>
        <taxon>Eukaryota</taxon>
        <taxon>Metazoa</taxon>
        <taxon>Cnidaria</taxon>
        <taxon>Anthozoa</taxon>
        <taxon>Hexacorallia</taxon>
        <taxon>Scleractinia</taxon>
        <taxon>Astrocoeniina</taxon>
        <taxon>Acroporidae</taxon>
        <taxon>Acropora</taxon>
    </lineage>
</organism>
<dbReference type="Proteomes" id="UP001249851">
    <property type="component" value="Unassembled WGS sequence"/>
</dbReference>
<keyword evidence="3" id="KW-1185">Reference proteome</keyword>
<evidence type="ECO:0000313" key="2">
    <source>
        <dbReference type="EMBL" id="KAK2548260.1"/>
    </source>
</evidence>
<proteinExistence type="predicted"/>